<keyword evidence="1" id="KW-0732">Signal</keyword>
<feature type="signal peptide" evidence="1">
    <location>
        <begin position="1"/>
        <end position="23"/>
    </location>
</feature>
<dbReference type="EMBL" id="JACHCA010000014">
    <property type="protein sequence ID" value="MBB6130352.1"/>
    <property type="molecule type" value="Genomic_DNA"/>
</dbReference>
<comment type="caution">
    <text evidence="2">The sequence shown here is derived from an EMBL/GenBank/DDBJ whole genome shotgun (WGS) entry which is preliminary data.</text>
</comment>
<feature type="chain" id="PRO_5032891867" description="PsbP C-terminal domain-containing protein" evidence="1">
    <location>
        <begin position="24"/>
        <end position="196"/>
    </location>
</feature>
<evidence type="ECO:0000313" key="3">
    <source>
        <dbReference type="Proteomes" id="UP000548326"/>
    </source>
</evidence>
<evidence type="ECO:0000313" key="2">
    <source>
        <dbReference type="EMBL" id="MBB6130352.1"/>
    </source>
</evidence>
<proteinExistence type="predicted"/>
<dbReference type="AlphaFoldDB" id="A0A841JJA1"/>
<sequence length="196" mass="22144">MIKNLVAATALILLSSFVAPLPADVKNYFNIAEEQSFDNLHYKLSWSSHPAENYYKQEYLPAGETSEHFDHMLVMDFAITEASASQLIQQKKAELEKLKPSDPIVNYEAYEKAGEFMLDFILSDSSSGSLNIVEHNIYRYRSYTDKAGHKGVLLIGISERAYGKNIKAFLTALKGTRIKQLNKFAGYKIPDIEIKP</sequence>
<evidence type="ECO:0000256" key="1">
    <source>
        <dbReference type="SAM" id="SignalP"/>
    </source>
</evidence>
<dbReference type="Proteomes" id="UP000548326">
    <property type="component" value="Unassembled WGS sequence"/>
</dbReference>
<dbReference type="RefSeq" id="WP_183589174.1">
    <property type="nucleotide sequence ID" value="NZ_JACHCA010000014.1"/>
</dbReference>
<accession>A0A841JJA1</accession>
<protein>
    <recommendedName>
        <fullName evidence="4">PsbP C-terminal domain-containing protein</fullName>
    </recommendedName>
</protein>
<evidence type="ECO:0008006" key="4">
    <source>
        <dbReference type="Google" id="ProtNLM"/>
    </source>
</evidence>
<organism evidence="2 3">
    <name type="scientific">Mucilaginibacter lappiensis</name>
    <dbReference type="NCBI Taxonomy" id="354630"/>
    <lineage>
        <taxon>Bacteria</taxon>
        <taxon>Pseudomonadati</taxon>
        <taxon>Bacteroidota</taxon>
        <taxon>Sphingobacteriia</taxon>
        <taxon>Sphingobacteriales</taxon>
        <taxon>Sphingobacteriaceae</taxon>
        <taxon>Mucilaginibacter</taxon>
    </lineage>
</organism>
<gene>
    <name evidence="2" type="ORF">HDF22_004492</name>
</gene>
<name>A0A841JJA1_9SPHI</name>
<reference evidence="2 3" key="1">
    <citation type="submission" date="2020-08" db="EMBL/GenBank/DDBJ databases">
        <title>Genomic Encyclopedia of Type Strains, Phase IV (KMG-V): Genome sequencing to study the core and pangenomes of soil and plant-associated prokaryotes.</title>
        <authorList>
            <person name="Whitman W."/>
        </authorList>
    </citation>
    <scope>NUCLEOTIDE SEQUENCE [LARGE SCALE GENOMIC DNA]</scope>
    <source>
        <strain evidence="2 3">MP601</strain>
    </source>
</reference>